<reference evidence="1 2" key="1">
    <citation type="submission" date="2021-03" db="EMBL/GenBank/DDBJ databases">
        <title>Genomic Encyclopedia of Type Strains, Phase IV (KMG-IV): sequencing the most valuable type-strain genomes for metagenomic binning, comparative biology and taxonomic classification.</title>
        <authorList>
            <person name="Goeker M."/>
        </authorList>
    </citation>
    <scope>NUCLEOTIDE SEQUENCE [LARGE SCALE GENOMIC DNA]</scope>
    <source>
        <strain evidence="1 2">DSM 28650</strain>
    </source>
</reference>
<protein>
    <recommendedName>
        <fullName evidence="3">Sulfotransferase family protein</fullName>
    </recommendedName>
</protein>
<accession>A0ABS4K041</accession>
<proteinExistence type="predicted"/>
<comment type="caution">
    <text evidence="1">The sequence shown here is derived from an EMBL/GenBank/DDBJ whole genome shotgun (WGS) entry which is preliminary data.</text>
</comment>
<keyword evidence="2" id="KW-1185">Reference proteome</keyword>
<evidence type="ECO:0000313" key="1">
    <source>
        <dbReference type="EMBL" id="MBP2021146.1"/>
    </source>
</evidence>
<dbReference type="Gene3D" id="3.40.50.300">
    <property type="entry name" value="P-loop containing nucleotide triphosphate hydrolases"/>
    <property type="match status" value="1"/>
</dbReference>
<dbReference type="Pfam" id="PF13469">
    <property type="entry name" value="Sulfotransfer_3"/>
    <property type="match status" value="1"/>
</dbReference>
<dbReference type="RefSeq" id="WP_021283154.1">
    <property type="nucleotide sequence ID" value="NZ_JAGGLL010000005.1"/>
</dbReference>
<dbReference type="InterPro" id="IPR027417">
    <property type="entry name" value="P-loop_NTPase"/>
</dbReference>
<dbReference type="Proteomes" id="UP001519308">
    <property type="component" value="Unassembled WGS sequence"/>
</dbReference>
<evidence type="ECO:0008006" key="3">
    <source>
        <dbReference type="Google" id="ProtNLM"/>
    </source>
</evidence>
<name>A0ABS4K041_9CLOT</name>
<evidence type="ECO:0000313" key="2">
    <source>
        <dbReference type="Proteomes" id="UP001519308"/>
    </source>
</evidence>
<dbReference type="EMBL" id="JAGGLL010000005">
    <property type="protein sequence ID" value="MBP2021146.1"/>
    <property type="molecule type" value="Genomic_DNA"/>
</dbReference>
<gene>
    <name evidence="1" type="ORF">J2Z44_000933</name>
</gene>
<sequence>MSEKRYHKMVTCASYGGTGSSVITDLLKEFDNCNSLGEYEFRFLQDYDGVSTLECALVDNHHRMNSDIAIRRFKDIVDYHSGNALAKRYEGFFHGKFKEISYKYIDSLIDLSWQGYWEQHSIEANPVYTFFAYKLYPRFRKLFNNPKDTEIVAQTPKKTMYFSYPREDFHEKTKNYTRELFNSIDEEFKYEYLVADQLVPPANIGRYLNYFDDIKVIVVDRDPRDLYVANKYGWKESWIPTHDLNTYITWYRKLREHQKYHTDDPERVLRITFEEAVLNYDETLKRILNFLDIDEKHHVRKRQGFNPDISIKNVALYKKYEADEDIKIIEKELKEYCREV</sequence>
<dbReference type="SUPFAM" id="SSF52540">
    <property type="entry name" value="P-loop containing nucleoside triphosphate hydrolases"/>
    <property type="match status" value="1"/>
</dbReference>
<organism evidence="1 2">
    <name type="scientific">Clostridium punense</name>
    <dbReference type="NCBI Taxonomy" id="1054297"/>
    <lineage>
        <taxon>Bacteria</taxon>
        <taxon>Bacillati</taxon>
        <taxon>Bacillota</taxon>
        <taxon>Clostridia</taxon>
        <taxon>Eubacteriales</taxon>
        <taxon>Clostridiaceae</taxon>
        <taxon>Clostridium</taxon>
    </lineage>
</organism>